<feature type="chain" id="PRO_5031437296" evidence="1">
    <location>
        <begin position="34"/>
        <end position="949"/>
    </location>
</feature>
<protein>
    <submittedName>
        <fullName evidence="2">Gliding motility-associated C-terminal domain-containing protein</fullName>
    </submittedName>
</protein>
<evidence type="ECO:0000313" key="3">
    <source>
        <dbReference type="Proteomes" id="UP000559626"/>
    </source>
</evidence>
<name>A0A7Y0AG36_9BACT</name>
<comment type="caution">
    <text evidence="2">The sequence shown here is derived from an EMBL/GenBank/DDBJ whole genome shotgun (WGS) entry which is preliminary data.</text>
</comment>
<evidence type="ECO:0000256" key="1">
    <source>
        <dbReference type="SAM" id="SignalP"/>
    </source>
</evidence>
<sequence length="949" mass="102408">MQHSLFPAKCSKLAGWLLGLLLLLGLQPQLAHATHIRAGDIQSKVDTVAGNPNRIFFKLTLYCNPANPQLQATSILFFGDGTRQESPRASNVPVSTDTNIYTYYFDHTFPGPGSYTVSFVGENRVGDVVNMTGSIGQTFYINSVITIDPTLGRNHSPVLRAPAIDKAGLYKVFLHNPAAYDADGDSLSYKVLYSQQVPGGIPAPPNNSPVPARCTGFVFPADPNLVPGATQVTYPGIPRPTTTPATYTQDVYTGQIMWNAPAKVGYYNVAMTVEEWRRSPGGFKRLIGTVIRDMQIQVLATQNLPPQLTVPADICVQAGQTATLNVTAIDGQSTDTTPTPVTLFAYSGTIPPATFTQTRTGTSVAGTYTWRTDCSNVAKEPYLVVFKAQDSPGTGNPILIDEKPVRITVVGPPPQNLKAVVSGTTGVLSWDPYVCSNASQLLIFRREGCYDYTPGPCDVGLPASAGYTQIGAVPATATTYADNNNGAGLTRGTQYSYRIYAVFPLPAGGSSLVSNQACLQLSGRSALLTNVDVTLPNTTGQITVKWTRPRNDDGSTTFPTPYGYRLSRATGAGPFTQIADVRNSLADTTFVDSGLNTEANQYRYQLVFYRTLTVNGTASELADPAVVASSVRTSLVANGNANTISVNFAYQVPWDNSQQPARIFRRTGTTGAYAPIATVTPGAATGSYVDADPSLQRNQTYCYYVQTVGQYATPVNSAGASIYTNLLNKSQEVCATLRPTPCTPVLSLRVINCDSLAALPQYPAPNQSYQNSLSWTVGSTPAGCQANAAYYRVFRATSAGGPFALLDSTTQLRYLNRLLPQQTYCYQVQAVTATGERSALSNVACQSECVFFLLPNIFTPNGDALNATFRPKTSSPVRRTHVQIFNRWGRKVYESDQHPYIEWQGDGTNGESTGSGPLADGIYYYLAEVQFADSNNTQRVYKGWVELIR</sequence>
<feature type="signal peptide" evidence="1">
    <location>
        <begin position="1"/>
        <end position="33"/>
    </location>
</feature>
<proteinExistence type="predicted"/>
<dbReference type="Gene3D" id="2.60.40.10">
    <property type="entry name" value="Immunoglobulins"/>
    <property type="match status" value="3"/>
</dbReference>
<dbReference type="InterPro" id="IPR013783">
    <property type="entry name" value="Ig-like_fold"/>
</dbReference>
<dbReference type="Proteomes" id="UP000559626">
    <property type="component" value="Unassembled WGS sequence"/>
</dbReference>
<dbReference type="Pfam" id="PF13585">
    <property type="entry name" value="CHU_C"/>
    <property type="match status" value="1"/>
</dbReference>
<dbReference type="SUPFAM" id="SSF49265">
    <property type="entry name" value="Fibronectin type III"/>
    <property type="match status" value="2"/>
</dbReference>
<dbReference type="AlphaFoldDB" id="A0A7Y0AG36"/>
<gene>
    <name evidence="2" type="ORF">HHL22_15140</name>
</gene>
<reference evidence="2 3" key="1">
    <citation type="submission" date="2020-04" db="EMBL/GenBank/DDBJ databases">
        <title>Hymenobacter polaris sp. nov., isolated from Arctic soil.</title>
        <authorList>
            <person name="Dahal R.H."/>
        </authorList>
    </citation>
    <scope>NUCLEOTIDE SEQUENCE [LARGE SCALE GENOMIC DNA]</scope>
    <source>
        <strain evidence="2 3">RP-2-7</strain>
    </source>
</reference>
<dbReference type="EMBL" id="JABBGH010000002">
    <property type="protein sequence ID" value="NML66542.1"/>
    <property type="molecule type" value="Genomic_DNA"/>
</dbReference>
<dbReference type="RefSeq" id="WP_169532177.1">
    <property type="nucleotide sequence ID" value="NZ_JABBGH010000002.1"/>
</dbReference>
<organism evidence="2 3">
    <name type="scientific">Hymenobacter polaris</name>
    <dbReference type="NCBI Taxonomy" id="2682546"/>
    <lineage>
        <taxon>Bacteria</taxon>
        <taxon>Pseudomonadati</taxon>
        <taxon>Bacteroidota</taxon>
        <taxon>Cytophagia</taxon>
        <taxon>Cytophagales</taxon>
        <taxon>Hymenobacteraceae</taxon>
        <taxon>Hymenobacter</taxon>
    </lineage>
</organism>
<evidence type="ECO:0000313" key="2">
    <source>
        <dbReference type="EMBL" id="NML66542.1"/>
    </source>
</evidence>
<accession>A0A7Y0AG36</accession>
<keyword evidence="1" id="KW-0732">Signal</keyword>
<dbReference type="InterPro" id="IPR036116">
    <property type="entry name" value="FN3_sf"/>
</dbReference>
<keyword evidence="3" id="KW-1185">Reference proteome</keyword>